<dbReference type="InterPro" id="IPR006860">
    <property type="entry name" value="FecR"/>
</dbReference>
<evidence type="ECO:0000313" key="5">
    <source>
        <dbReference type="Proteomes" id="UP000266118"/>
    </source>
</evidence>
<dbReference type="OrthoDB" id="625980at2"/>
<evidence type="ECO:0000256" key="1">
    <source>
        <dbReference type="SAM" id="Phobius"/>
    </source>
</evidence>
<keyword evidence="5" id="KW-1185">Reference proteome</keyword>
<protein>
    <submittedName>
        <fullName evidence="4">FecR family protein</fullName>
    </submittedName>
</protein>
<keyword evidence="1" id="KW-0472">Membrane</keyword>
<proteinExistence type="predicted"/>
<organism evidence="4 5">
    <name type="scientific">Arachidicoccus soli</name>
    <dbReference type="NCBI Taxonomy" id="2341117"/>
    <lineage>
        <taxon>Bacteria</taxon>
        <taxon>Pseudomonadati</taxon>
        <taxon>Bacteroidota</taxon>
        <taxon>Chitinophagia</taxon>
        <taxon>Chitinophagales</taxon>
        <taxon>Chitinophagaceae</taxon>
        <taxon>Arachidicoccus</taxon>
    </lineage>
</organism>
<reference evidence="4 5" key="1">
    <citation type="submission" date="2018-09" db="EMBL/GenBank/DDBJ databases">
        <title>Arachidicoccus sp. nov., a bacterium isolated from soil.</title>
        <authorList>
            <person name="Weon H.-Y."/>
            <person name="Kwon S.-W."/>
            <person name="Lee S.A."/>
        </authorList>
    </citation>
    <scope>NUCLEOTIDE SEQUENCE [LARGE SCALE GENOMIC DNA]</scope>
    <source>
        <strain evidence="4 5">KIS59-12</strain>
    </source>
</reference>
<feature type="transmembrane region" description="Helical" evidence="1">
    <location>
        <begin position="89"/>
        <end position="114"/>
    </location>
</feature>
<name>A0A386HN44_9BACT</name>
<evidence type="ECO:0000259" key="2">
    <source>
        <dbReference type="Pfam" id="PF04773"/>
    </source>
</evidence>
<dbReference type="Pfam" id="PF04773">
    <property type="entry name" value="FecR"/>
    <property type="match status" value="1"/>
</dbReference>
<evidence type="ECO:0000313" key="4">
    <source>
        <dbReference type="EMBL" id="AYD47328.1"/>
    </source>
</evidence>
<keyword evidence="1" id="KW-0812">Transmembrane</keyword>
<keyword evidence="1" id="KW-1133">Transmembrane helix</keyword>
<accession>A0A386HN44</accession>
<dbReference type="KEGG" id="ark:D6B99_06710"/>
<dbReference type="Pfam" id="PF16344">
    <property type="entry name" value="FecR_C"/>
    <property type="match status" value="1"/>
</dbReference>
<dbReference type="PANTHER" id="PTHR30273">
    <property type="entry name" value="PERIPLASMIC SIGNAL SENSOR AND SIGMA FACTOR ACTIVATOR FECR-RELATED"/>
    <property type="match status" value="1"/>
</dbReference>
<evidence type="ECO:0000259" key="3">
    <source>
        <dbReference type="Pfam" id="PF16344"/>
    </source>
</evidence>
<gene>
    <name evidence="4" type="ORF">D6B99_06710</name>
</gene>
<feature type="domain" description="Protein FecR C-terminal" evidence="3">
    <location>
        <begin position="334"/>
        <end position="396"/>
    </location>
</feature>
<dbReference type="Gene3D" id="3.55.50.30">
    <property type="match status" value="1"/>
</dbReference>
<dbReference type="Proteomes" id="UP000266118">
    <property type="component" value="Chromosome"/>
</dbReference>
<dbReference type="Gene3D" id="2.60.120.1440">
    <property type="match status" value="1"/>
</dbReference>
<feature type="domain" description="FecR protein" evidence="2">
    <location>
        <begin position="194"/>
        <end position="289"/>
    </location>
</feature>
<dbReference type="InterPro" id="IPR012373">
    <property type="entry name" value="Ferrdict_sens_TM"/>
</dbReference>
<sequence length="406" mass="45750">MHVPYLPAIYKSQIANMEYPSEEKLRELAQKWLNGRLSPQEEEVFNRWYEQLPDSEINIASQDITEEEFRMRMLERVKGSIKTTRNRSVIFKLTHSVWAAASILIFLFGLGLYLSRGPVLNHPISNSVVAINDIAPGGNRAMLTLADGRTICLDSANQGLLTKEAGARIIKLSDGMLSYQLADKKQSMGVLYNTLSTPLGGQYKLLLPDGTKVWLNASSSIRYPINFAGTQRIVSITGEAYFEVKHNAKMPFIVKAGNTIIHDIGTHFNINSYSNEPTMKITLLEGSIEVEQTISKAKQLMEPGEQVNVNKDYGLTLLRNNDIDKSIAWKNGLFDFNGETLESAMRQISRWYNVTVSYPNGIPAIQFTGQIHRDVNISQVLDMLSFFKIHFEIIQDGDKKKIIVKT</sequence>
<dbReference type="PANTHER" id="PTHR30273:SF2">
    <property type="entry name" value="PROTEIN FECR"/>
    <property type="match status" value="1"/>
</dbReference>
<dbReference type="EMBL" id="CP032489">
    <property type="protein sequence ID" value="AYD47328.1"/>
    <property type="molecule type" value="Genomic_DNA"/>
</dbReference>
<dbReference type="InterPro" id="IPR032508">
    <property type="entry name" value="FecR_C"/>
</dbReference>
<dbReference type="AlphaFoldDB" id="A0A386HN44"/>
<dbReference type="GO" id="GO:0016989">
    <property type="term" value="F:sigma factor antagonist activity"/>
    <property type="evidence" value="ECO:0007669"/>
    <property type="project" value="TreeGrafter"/>
</dbReference>